<evidence type="ECO:0000256" key="1">
    <source>
        <dbReference type="SAM" id="MobiDB-lite"/>
    </source>
</evidence>
<sequence>MIHDGRNPTSETGLHIQIKGLLIPPPASTQTTNMTSQNSSGSNKQQPNVFVPQTHAALAARKLEGNSAPVYPAVHAAVNAPDFFRCVSAFRILDVTLTLIALAQNLQNKNSTHFTSNTQNQSSSNQSSSQTHQRNNQSLGTQILEILSLPALLIPDLLACVLSLISPYVPSNDINLQLNQGRESPSQQGQQSQLSYSSSQTQQHDHQQQQQLGSLIGAQPSPTVIFSQVPEIQIPNEITELAYKTRAISQRILPLPLRASALSLCLARLLPTHPQPEFLSRWLLPQSPQLLITSFCTLYERDPAWVPRVLDFCQEAKCIDIFLFGRFSERWIGAGKRMSAAEEYNQGNDQQSGSDYYDMGNERGRNSPQQQIQIQQQQGQMTEKEIILGKELNQLRFAIPPNLRLDIACLASRREYLNIEKWLEKMMDDNEQQSSTTTAPQPLQQDASSSSQISKVTPSKQKRNQQDDNNDTDLSNTASRGQVNTAITLDNFLYEGRTKRVRERFMKECAKYIHEHALDPSILENERRQQSSQQIDENSTSETNSSGSDDWSSSDEETQWHQQVVSGGSGIKKISFLSFKPVSNIRLSAIRNYQTTNRLWEGKINNIVAFVASTAMATVSVSNQYQQGQQQDRYQYSSNDEMNQQMRNNQRSSPSFGSGGQGSSTTNTNILTPDILKQMIILLRQHLFEMKPSLAQYVGSTIDKITQQSVRQVDRNRQGRISGLDSDAINQEQRFILPTSTQYSQQVQKSINDLMEAFSLEQLSMDDLIYILKYWQQQMQASLSGRFPDQPNLDNQKTLPFLSPVSDETQKQRLDLLSSQLIQELAFISKNQQPQRKKISSLLGRMINANIFDSKKTMTILGSVLEMLRRNPDKNDNAIRTGCEIIMTIGSEMKNHIDFFRAVAQIDTLKETKYCLSFLSSQIQESSKIYQYRAF</sequence>
<dbReference type="GO" id="GO:0045944">
    <property type="term" value="P:positive regulation of transcription by RNA polymerase II"/>
    <property type="evidence" value="ECO:0007669"/>
    <property type="project" value="TreeGrafter"/>
</dbReference>
<evidence type="ECO:0000259" key="2">
    <source>
        <dbReference type="Pfam" id="PF16418"/>
    </source>
</evidence>
<feature type="domain" description="CCR4-NOT transcription complex subunit 1 HEAT repeat" evidence="2">
    <location>
        <begin position="397"/>
        <end position="460"/>
    </location>
</feature>
<comment type="caution">
    <text evidence="3">The sequence shown here is derived from an EMBL/GenBank/DDBJ whole genome shotgun (WGS) entry which is preliminary data.</text>
</comment>
<feature type="compositionally biased region" description="Polar residues" evidence="1">
    <location>
        <begin position="345"/>
        <end position="354"/>
    </location>
</feature>
<feature type="region of interest" description="Disordered" evidence="1">
    <location>
        <begin position="343"/>
        <end position="378"/>
    </location>
</feature>
<dbReference type="Proteomes" id="UP000324800">
    <property type="component" value="Unassembled WGS sequence"/>
</dbReference>
<dbReference type="InterPro" id="IPR032194">
    <property type="entry name" value="CNOT1_HEAT"/>
</dbReference>
<dbReference type="InterPro" id="IPR051647">
    <property type="entry name" value="Mediator_comp_sub12"/>
</dbReference>
<proteinExistence type="predicted"/>
<dbReference type="InterPro" id="IPR038535">
    <property type="entry name" value="CNOT1_TTP_bind_sf"/>
</dbReference>
<dbReference type="PANTHER" id="PTHR46007:SF8">
    <property type="entry name" value="C2H2-TYPE DOMAIN-CONTAINING PROTEIN"/>
    <property type="match status" value="1"/>
</dbReference>
<organism evidence="3 4">
    <name type="scientific">Streblomastix strix</name>
    <dbReference type="NCBI Taxonomy" id="222440"/>
    <lineage>
        <taxon>Eukaryota</taxon>
        <taxon>Metamonada</taxon>
        <taxon>Preaxostyla</taxon>
        <taxon>Oxymonadida</taxon>
        <taxon>Streblomastigidae</taxon>
        <taxon>Streblomastix</taxon>
    </lineage>
</organism>
<feature type="region of interest" description="Disordered" evidence="1">
    <location>
        <begin position="176"/>
        <end position="211"/>
    </location>
</feature>
<dbReference type="GO" id="GO:0016592">
    <property type="term" value="C:mediator complex"/>
    <property type="evidence" value="ECO:0007669"/>
    <property type="project" value="TreeGrafter"/>
</dbReference>
<dbReference type="EMBL" id="SNRW01012810">
    <property type="protein sequence ID" value="KAA6373372.1"/>
    <property type="molecule type" value="Genomic_DNA"/>
</dbReference>
<dbReference type="AlphaFoldDB" id="A0A5J4UTF4"/>
<dbReference type="GO" id="GO:0003713">
    <property type="term" value="F:transcription coactivator activity"/>
    <property type="evidence" value="ECO:0007669"/>
    <property type="project" value="TreeGrafter"/>
</dbReference>
<feature type="compositionally biased region" description="Low complexity" evidence="1">
    <location>
        <begin position="369"/>
        <end position="378"/>
    </location>
</feature>
<dbReference type="Gene3D" id="1.25.40.840">
    <property type="entry name" value="CCR4-NOT transcription complex subunit 1 TTP binding domain"/>
    <property type="match status" value="1"/>
</dbReference>
<feature type="region of interest" description="Disordered" evidence="1">
    <location>
        <begin position="429"/>
        <end position="480"/>
    </location>
</feature>
<feature type="region of interest" description="Disordered" evidence="1">
    <location>
        <begin position="25"/>
        <end position="47"/>
    </location>
</feature>
<dbReference type="OrthoDB" id="1933107at2759"/>
<evidence type="ECO:0000313" key="3">
    <source>
        <dbReference type="EMBL" id="KAA6373372.1"/>
    </source>
</evidence>
<feature type="compositionally biased region" description="Low complexity" evidence="1">
    <location>
        <begin position="184"/>
        <end position="202"/>
    </location>
</feature>
<feature type="region of interest" description="Disordered" evidence="1">
    <location>
        <begin position="521"/>
        <end position="565"/>
    </location>
</feature>
<gene>
    <name evidence="3" type="ORF">EZS28_031101</name>
</gene>
<feature type="compositionally biased region" description="Low complexity" evidence="1">
    <location>
        <begin position="536"/>
        <end position="551"/>
    </location>
</feature>
<feature type="region of interest" description="Disordered" evidence="1">
    <location>
        <begin position="112"/>
        <end position="136"/>
    </location>
</feature>
<feature type="region of interest" description="Disordered" evidence="1">
    <location>
        <begin position="645"/>
        <end position="669"/>
    </location>
</feature>
<dbReference type="PANTHER" id="PTHR46007">
    <property type="entry name" value="MEDIATOR OF RNA POLYMERASE II TRANSCRIPTION SUBUNIT 12"/>
    <property type="match status" value="1"/>
</dbReference>
<reference evidence="3 4" key="1">
    <citation type="submission" date="2019-03" db="EMBL/GenBank/DDBJ databases">
        <title>Single cell metagenomics reveals metabolic interactions within the superorganism composed of flagellate Streblomastix strix and complex community of Bacteroidetes bacteria on its surface.</title>
        <authorList>
            <person name="Treitli S.C."/>
            <person name="Kolisko M."/>
            <person name="Husnik F."/>
            <person name="Keeling P."/>
            <person name="Hampl V."/>
        </authorList>
    </citation>
    <scope>NUCLEOTIDE SEQUENCE [LARGE SCALE GENOMIC DNA]</scope>
    <source>
        <strain evidence="3">ST1C</strain>
    </source>
</reference>
<name>A0A5J4UTF4_9EUKA</name>
<evidence type="ECO:0000313" key="4">
    <source>
        <dbReference type="Proteomes" id="UP000324800"/>
    </source>
</evidence>
<feature type="compositionally biased region" description="Polar residues" evidence="1">
    <location>
        <begin position="432"/>
        <end position="459"/>
    </location>
</feature>
<protein>
    <recommendedName>
        <fullName evidence="2">CCR4-NOT transcription complex subunit 1 HEAT repeat domain-containing protein</fullName>
    </recommendedName>
</protein>
<dbReference type="Pfam" id="PF16418">
    <property type="entry name" value="CNOT1_HEAT"/>
    <property type="match status" value="1"/>
</dbReference>
<accession>A0A5J4UTF4</accession>
<feature type="compositionally biased region" description="Low complexity" evidence="1">
    <location>
        <begin position="28"/>
        <end position="43"/>
    </location>
</feature>